<dbReference type="InterPro" id="IPR041577">
    <property type="entry name" value="RT_RNaseH_2"/>
</dbReference>
<dbReference type="SMART" id="SM00343">
    <property type="entry name" value="ZnF_C2HC"/>
    <property type="match status" value="1"/>
</dbReference>
<keyword evidence="4" id="KW-0862">Zinc</keyword>
<organism evidence="8 9">
    <name type="scientific">Gossypium hirsutum</name>
    <name type="common">Upland cotton</name>
    <name type="synonym">Gossypium mexicanum</name>
    <dbReference type="NCBI Taxonomy" id="3635"/>
    <lineage>
        <taxon>Eukaryota</taxon>
        <taxon>Viridiplantae</taxon>
        <taxon>Streptophyta</taxon>
        <taxon>Embryophyta</taxon>
        <taxon>Tracheophyta</taxon>
        <taxon>Spermatophyta</taxon>
        <taxon>Magnoliopsida</taxon>
        <taxon>eudicotyledons</taxon>
        <taxon>Gunneridae</taxon>
        <taxon>Pentapetalae</taxon>
        <taxon>rosids</taxon>
        <taxon>malvids</taxon>
        <taxon>Malvales</taxon>
        <taxon>Malvaceae</taxon>
        <taxon>Malvoideae</taxon>
        <taxon>Gossypium</taxon>
    </lineage>
</organism>
<feature type="domain" description="CCHC-type" evidence="7">
    <location>
        <begin position="373"/>
        <end position="388"/>
    </location>
</feature>
<dbReference type="InterPro" id="IPR036875">
    <property type="entry name" value="Znf_CCHC_sf"/>
</dbReference>
<feature type="region of interest" description="Disordered" evidence="6">
    <location>
        <begin position="325"/>
        <end position="365"/>
    </location>
</feature>
<keyword evidence="2" id="KW-0378">Hydrolase</keyword>
<evidence type="ECO:0000256" key="4">
    <source>
        <dbReference type="PROSITE-ProRule" id="PRU00047"/>
    </source>
</evidence>
<dbReference type="InterPro" id="IPR041588">
    <property type="entry name" value="Integrase_H2C2"/>
</dbReference>
<dbReference type="InterPro" id="IPR043128">
    <property type="entry name" value="Rev_trsase/Diguanyl_cyclase"/>
</dbReference>
<dbReference type="GeneID" id="121222076"/>
<dbReference type="CDD" id="cd00303">
    <property type="entry name" value="retropepsin_like"/>
    <property type="match status" value="1"/>
</dbReference>
<feature type="compositionally biased region" description="Basic and acidic residues" evidence="6">
    <location>
        <begin position="165"/>
        <end position="176"/>
    </location>
</feature>
<dbReference type="PANTHER" id="PTHR35046">
    <property type="entry name" value="ZINC KNUCKLE (CCHC-TYPE) FAMILY PROTEIN"/>
    <property type="match status" value="1"/>
</dbReference>
<dbReference type="InterPro" id="IPR056924">
    <property type="entry name" value="SH3_Tf2-1"/>
</dbReference>
<dbReference type="PROSITE" id="PS50158">
    <property type="entry name" value="ZF_CCHC"/>
    <property type="match status" value="1"/>
</dbReference>
<name>A0ABM3ASR4_GOSHI</name>
<keyword evidence="4" id="KW-0479">Metal-binding</keyword>
<dbReference type="SUPFAM" id="SSF57756">
    <property type="entry name" value="Retrovirus zinc finger-like domains"/>
    <property type="match status" value="1"/>
</dbReference>
<evidence type="ECO:0000313" key="9">
    <source>
        <dbReference type="RefSeq" id="XP_040957907.1"/>
    </source>
</evidence>
<accession>A0ABM3ASR4</accession>
<dbReference type="RefSeq" id="XP_040957907.1">
    <property type="nucleotide sequence ID" value="XM_041101973.1"/>
</dbReference>
<sequence length="1372" mass="158239">MKTKQIRVESEPPSMLVIGYGFISERNIFQPKGGPSCYRTNIVLFRFEDKSFSRRGDDVSTFTPTKQTGLEVLPLGPITLSKAKKFREVLFVTCATIPDSFDHERAYNIPRSMTGIEDRSRGGDQPPDLQMQAITRTLQRLLENALEPIHSRLDKIEGGGSQSVHNEHNDENDIKHSPRGCSDPDAYLTWESKVEHVFECYNYSEQKKVRLAAMEFVDYALVWWDQLLISRRRTGEGLVRTWEDMKRIMRRRFVPSHYHRDLFQKLQTLKQGNRSVEDYFKEMEMSMMRANIVEDREATMARFLAGLNSEIANIVEMQHYVDDTSSFRMKQAPQPPLRIREPGESSKPKPPIADNGRGKQPMVAPEQSRDIQCFKCLGRGHVASQCPNRRVMLMREDGEIELDSEKEVHELPTKEDEENDLEVAESGKFMEIMVVKRSLNVQQVQDEQQRETIFHTRCKVQDKVYVVIIDSGSCTNVASSVMVDRLGLKMTKHPNPYKLQWLNDGGELKVTKQVVVPFSIGNYKDEVLCDVVSMDATHLLLGRPWQYDKRAMHDGFTNRYSFMHVGKKITLAPLTPSQVIEDQTSLKKSKEVAKKKKKISVYASSREIRKCLSSHQSLFILMFKDHCLFAEFPTDLPASIVSLLQEFEDVFPKETLKGLPPLRGIEHQIDFIPGATIPNRPAYRTNPEETKELQRQVVELMDKGYIRESLSPCAVPVLLDDMLDELCGVVIFSKIDLKSGYHQIRMREGDEWKTAFKTKLGSRRTSESCIADFERRKIGVEVDHEKIKAIQEWPRPTSITQVRSFHGLASFYQRFVPNFSSIITPLTEIIKKNSSFLWGKEQEDAFLKIKDCLTKAPVLALPDFDKTFEIECDASGVGIGAVLIQEKRPVAYFGEKLSGATLNYLVYDKEMYALIRALETWQHYLLPKEFVIHTNHEALRYITGKDNVVADALSRRYVLLSYLDSHLIGFAYIRELYSDDHDFCDKYNACEKGADGKFYRHDGYVFKENRICIPQGSMRDILIREAHEGGLMGHFGVTKTLHTLKEHLFWPKMRRDVERYCERCVTCKKAKSKVSPHGMYLPLPISESPWTDISMDFILRLPRTRTGRDSIFVVVDRFSKMAHFISCHKTDDVVNVANLFFKDVVRLHGIPRSIISDSDTDGQTEVVNRVLSTLLCSIVKKNIKTWEDCLPHVEFAYKHAVHSATKMSPFEVVYGFNPITPLDMLPLPQEQVMNRDSKAKVEYVKKLHQQVKENLERRTQQYTKQANKGRKRVIFEVGDWVWVHFRKERFPAQRRSNLLPRGDGPFQVLEKVNDNAYKFEDKSFSRRGDDVRTLTPTKQTDPEVLPLGPITRSKERAYNIPRSVTYEDSLFR</sequence>
<proteinExistence type="predicted"/>
<evidence type="ECO:0000313" key="8">
    <source>
        <dbReference type="Proteomes" id="UP000818029"/>
    </source>
</evidence>
<dbReference type="PANTHER" id="PTHR35046:SF9">
    <property type="entry name" value="RNA-DIRECTED DNA POLYMERASE"/>
    <property type="match status" value="1"/>
</dbReference>
<reference evidence="9" key="2">
    <citation type="submission" date="2025-08" db="UniProtKB">
        <authorList>
            <consortium name="RefSeq"/>
        </authorList>
    </citation>
    <scope>IDENTIFICATION</scope>
</reference>
<feature type="region of interest" description="Disordered" evidence="6">
    <location>
        <begin position="155"/>
        <end position="178"/>
    </location>
</feature>
<protein>
    <recommendedName>
        <fullName evidence="7">CCHC-type domain-containing protein</fullName>
    </recommendedName>
</protein>
<dbReference type="Pfam" id="PF17921">
    <property type="entry name" value="Integrase_H2C2"/>
    <property type="match status" value="1"/>
</dbReference>
<dbReference type="SUPFAM" id="SSF53098">
    <property type="entry name" value="Ribonuclease H-like"/>
    <property type="match status" value="1"/>
</dbReference>
<evidence type="ECO:0000256" key="2">
    <source>
        <dbReference type="ARBA" id="ARBA00022750"/>
    </source>
</evidence>
<keyword evidence="4" id="KW-0863">Zinc-finger</keyword>
<keyword evidence="3" id="KW-0238">DNA-binding</keyword>
<dbReference type="Gene3D" id="3.30.70.270">
    <property type="match status" value="2"/>
</dbReference>
<dbReference type="InterPro" id="IPR005162">
    <property type="entry name" value="Retrotrans_gag_dom"/>
</dbReference>
<gene>
    <name evidence="9" type="primary">LOC121222076</name>
</gene>
<dbReference type="Pfam" id="PF17919">
    <property type="entry name" value="RT_RNaseH_2"/>
    <property type="match status" value="1"/>
</dbReference>
<dbReference type="Gene3D" id="2.40.70.10">
    <property type="entry name" value="Acid Proteases"/>
    <property type="match status" value="1"/>
</dbReference>
<keyword evidence="1" id="KW-0645">Protease</keyword>
<dbReference type="Gene3D" id="3.30.420.10">
    <property type="entry name" value="Ribonuclease H-like superfamily/Ribonuclease H"/>
    <property type="match status" value="2"/>
</dbReference>
<dbReference type="Gene3D" id="3.10.10.10">
    <property type="entry name" value="HIV Type 1 Reverse Transcriptase, subunit A, domain 1"/>
    <property type="match status" value="2"/>
</dbReference>
<evidence type="ECO:0000256" key="6">
    <source>
        <dbReference type="SAM" id="MobiDB-lite"/>
    </source>
</evidence>
<dbReference type="Pfam" id="PF03732">
    <property type="entry name" value="Retrotrans_gag"/>
    <property type="match status" value="1"/>
</dbReference>
<dbReference type="Pfam" id="PF24626">
    <property type="entry name" value="SH3_Tf2-1"/>
    <property type="match status" value="1"/>
</dbReference>
<feature type="coiled-coil region" evidence="5">
    <location>
        <begin position="1245"/>
        <end position="1272"/>
    </location>
</feature>
<keyword evidence="2" id="KW-0064">Aspartyl protease</keyword>
<dbReference type="CDD" id="cd09274">
    <property type="entry name" value="RNase_HI_RT_Ty3"/>
    <property type="match status" value="1"/>
</dbReference>
<dbReference type="SUPFAM" id="SSF56672">
    <property type="entry name" value="DNA/RNA polymerases"/>
    <property type="match status" value="1"/>
</dbReference>
<evidence type="ECO:0000256" key="5">
    <source>
        <dbReference type="SAM" id="Coils"/>
    </source>
</evidence>
<dbReference type="Proteomes" id="UP000818029">
    <property type="component" value="Chromosome D10"/>
</dbReference>
<evidence type="ECO:0000256" key="1">
    <source>
        <dbReference type="ARBA" id="ARBA00022670"/>
    </source>
</evidence>
<keyword evidence="8" id="KW-1185">Reference proteome</keyword>
<evidence type="ECO:0000256" key="3">
    <source>
        <dbReference type="ARBA" id="ARBA00023125"/>
    </source>
</evidence>
<dbReference type="InterPro" id="IPR001878">
    <property type="entry name" value="Znf_CCHC"/>
</dbReference>
<dbReference type="Gene3D" id="1.10.340.70">
    <property type="match status" value="1"/>
</dbReference>
<reference evidence="8" key="1">
    <citation type="journal article" date="2020" name="Nat. Genet.">
        <title>Genomic diversifications of five Gossypium allopolyploid species and their impact on cotton improvement.</title>
        <authorList>
            <person name="Chen Z.J."/>
            <person name="Sreedasyam A."/>
            <person name="Ando A."/>
            <person name="Song Q."/>
            <person name="De Santiago L.M."/>
            <person name="Hulse-Kemp A.M."/>
            <person name="Ding M."/>
            <person name="Ye W."/>
            <person name="Kirkbride R.C."/>
            <person name="Jenkins J."/>
            <person name="Plott C."/>
            <person name="Lovell J."/>
            <person name="Lin Y.M."/>
            <person name="Vaughn R."/>
            <person name="Liu B."/>
            <person name="Simpson S."/>
            <person name="Scheffler B.E."/>
            <person name="Wen L."/>
            <person name="Saski C.A."/>
            <person name="Grover C.E."/>
            <person name="Hu G."/>
            <person name="Conover J.L."/>
            <person name="Carlson J.W."/>
            <person name="Shu S."/>
            <person name="Boston L.B."/>
            <person name="Williams M."/>
            <person name="Peterson D.G."/>
            <person name="McGee K."/>
            <person name="Jones D.C."/>
            <person name="Wendel J.F."/>
            <person name="Stelly D.M."/>
            <person name="Grimwood J."/>
            <person name="Schmutz J."/>
        </authorList>
    </citation>
    <scope>NUCLEOTIDE SEQUENCE [LARGE SCALE GENOMIC DNA]</scope>
    <source>
        <strain evidence="8">cv. TM-1</strain>
    </source>
</reference>
<dbReference type="InterPro" id="IPR043502">
    <property type="entry name" value="DNA/RNA_pol_sf"/>
</dbReference>
<feature type="compositionally biased region" description="Basic and acidic residues" evidence="6">
    <location>
        <begin position="338"/>
        <end position="347"/>
    </location>
</feature>
<dbReference type="InterPro" id="IPR036397">
    <property type="entry name" value="RNaseH_sf"/>
</dbReference>
<dbReference type="InterPro" id="IPR012337">
    <property type="entry name" value="RNaseH-like_sf"/>
</dbReference>
<keyword evidence="5" id="KW-0175">Coiled coil</keyword>
<dbReference type="SUPFAM" id="SSF50630">
    <property type="entry name" value="Acid proteases"/>
    <property type="match status" value="1"/>
</dbReference>
<dbReference type="InterPro" id="IPR021109">
    <property type="entry name" value="Peptidase_aspartic_dom_sf"/>
</dbReference>
<evidence type="ECO:0000259" key="7">
    <source>
        <dbReference type="PROSITE" id="PS50158"/>
    </source>
</evidence>